<dbReference type="AlphaFoldDB" id="D7U172"/>
<dbReference type="PaxDb" id="29760-VIT_09s0002g07550.t01"/>
<reference evidence="3" key="1">
    <citation type="journal article" date="2007" name="Nature">
        <title>The grapevine genome sequence suggests ancestral hexaploidization in major angiosperm phyla.</title>
        <authorList>
            <consortium name="The French-Italian Public Consortium for Grapevine Genome Characterization."/>
            <person name="Jaillon O."/>
            <person name="Aury J.-M."/>
            <person name="Noel B."/>
            <person name="Policriti A."/>
            <person name="Clepet C."/>
            <person name="Casagrande A."/>
            <person name="Choisne N."/>
            <person name="Aubourg S."/>
            <person name="Vitulo N."/>
            <person name="Jubin C."/>
            <person name="Vezzi A."/>
            <person name="Legeai F."/>
            <person name="Hugueney P."/>
            <person name="Dasilva C."/>
            <person name="Horner D."/>
            <person name="Mica E."/>
            <person name="Jublot D."/>
            <person name="Poulain J."/>
            <person name="Bruyere C."/>
            <person name="Billault A."/>
            <person name="Segurens B."/>
            <person name="Gouyvenoux M."/>
            <person name="Ugarte E."/>
            <person name="Cattonaro F."/>
            <person name="Anthouard V."/>
            <person name="Vico V."/>
            <person name="Del Fabbro C."/>
            <person name="Alaux M."/>
            <person name="Di Gaspero G."/>
            <person name="Dumas V."/>
            <person name="Felice N."/>
            <person name="Paillard S."/>
            <person name="Juman I."/>
            <person name="Moroldo M."/>
            <person name="Scalabrin S."/>
            <person name="Canaguier A."/>
            <person name="Le Clainche I."/>
            <person name="Malacrida G."/>
            <person name="Durand E."/>
            <person name="Pesole G."/>
            <person name="Laucou V."/>
            <person name="Chatelet P."/>
            <person name="Merdinoglu D."/>
            <person name="Delledonne M."/>
            <person name="Pezzotti M."/>
            <person name="Lecharny A."/>
            <person name="Scarpelli C."/>
            <person name="Artiguenave F."/>
            <person name="Pe M.E."/>
            <person name="Valle G."/>
            <person name="Morgante M."/>
            <person name="Caboche M."/>
            <person name="Adam-Blondon A.-F."/>
            <person name="Weissenbach J."/>
            <person name="Quetier F."/>
            <person name="Wincker P."/>
        </authorList>
    </citation>
    <scope>NUCLEOTIDE SEQUENCE [LARGE SCALE GENOMIC DNA]</scope>
    <source>
        <strain evidence="3">cv. Pinot noir / PN40024</strain>
    </source>
</reference>
<evidence type="ECO:0000256" key="1">
    <source>
        <dbReference type="SAM" id="Phobius"/>
    </source>
</evidence>
<dbReference type="InParanoid" id="D7U172"/>
<name>D7U172_VITVI</name>
<evidence type="ECO:0000313" key="3">
    <source>
        <dbReference type="Proteomes" id="UP000009183"/>
    </source>
</evidence>
<keyword evidence="1" id="KW-0812">Transmembrane</keyword>
<dbReference type="HOGENOM" id="CLU_3018216_0_0_1"/>
<gene>
    <name evidence="2" type="ordered locus">VIT_09s0002g07550</name>
</gene>
<protein>
    <submittedName>
        <fullName evidence="2">Uncharacterized protein</fullName>
    </submittedName>
</protein>
<keyword evidence="1" id="KW-0472">Membrane</keyword>
<proteinExistence type="predicted"/>
<organism evidence="2 3">
    <name type="scientific">Vitis vinifera</name>
    <name type="common">Grape</name>
    <dbReference type="NCBI Taxonomy" id="29760"/>
    <lineage>
        <taxon>Eukaryota</taxon>
        <taxon>Viridiplantae</taxon>
        <taxon>Streptophyta</taxon>
        <taxon>Embryophyta</taxon>
        <taxon>Tracheophyta</taxon>
        <taxon>Spermatophyta</taxon>
        <taxon>Magnoliopsida</taxon>
        <taxon>eudicotyledons</taxon>
        <taxon>Gunneridae</taxon>
        <taxon>Pentapetalae</taxon>
        <taxon>rosids</taxon>
        <taxon>Vitales</taxon>
        <taxon>Vitaceae</taxon>
        <taxon>Viteae</taxon>
        <taxon>Vitis</taxon>
    </lineage>
</organism>
<accession>D7U172</accession>
<dbReference type="Proteomes" id="UP000009183">
    <property type="component" value="Chromosome 9"/>
</dbReference>
<dbReference type="EMBL" id="FN596494">
    <property type="protein sequence ID" value="CBI36368.3"/>
    <property type="molecule type" value="Genomic_DNA"/>
</dbReference>
<feature type="transmembrane region" description="Helical" evidence="1">
    <location>
        <begin position="6"/>
        <end position="27"/>
    </location>
</feature>
<keyword evidence="3" id="KW-1185">Reference proteome</keyword>
<sequence>MHISILHTFIHIIIFFFNHLVQVYSSYGTMLPCIRSPPYILDHLFRIGAHHITICG</sequence>
<keyword evidence="1" id="KW-1133">Transmembrane helix</keyword>
<evidence type="ECO:0000313" key="2">
    <source>
        <dbReference type="EMBL" id="CBI36368.3"/>
    </source>
</evidence>